<evidence type="ECO:0000313" key="3">
    <source>
        <dbReference type="Proteomes" id="UP000824262"/>
    </source>
</evidence>
<dbReference type="Gene3D" id="1.10.10.2840">
    <property type="entry name" value="PucR C-terminal helix-turn-helix domain"/>
    <property type="match status" value="1"/>
</dbReference>
<evidence type="ECO:0000259" key="1">
    <source>
        <dbReference type="Pfam" id="PF13556"/>
    </source>
</evidence>
<dbReference type="InterPro" id="IPR025736">
    <property type="entry name" value="PucR_C-HTH_dom"/>
</dbReference>
<comment type="caution">
    <text evidence="2">The sequence shown here is derived from an EMBL/GenBank/DDBJ whole genome shotgun (WGS) entry which is preliminary data.</text>
</comment>
<dbReference type="InterPro" id="IPR051448">
    <property type="entry name" value="CdaR-like_regulators"/>
</dbReference>
<dbReference type="InterPro" id="IPR042070">
    <property type="entry name" value="PucR_C-HTH_sf"/>
</dbReference>
<organism evidence="2 3">
    <name type="scientific">Candidatus Scatomorpha intestinavium</name>
    <dbReference type="NCBI Taxonomy" id="2840922"/>
    <lineage>
        <taxon>Bacteria</taxon>
        <taxon>Bacillati</taxon>
        <taxon>Bacillota</taxon>
        <taxon>Clostridia</taxon>
        <taxon>Eubacteriales</taxon>
        <taxon>Candidatus Scatomorpha</taxon>
    </lineage>
</organism>
<reference evidence="2" key="2">
    <citation type="journal article" date="2021" name="PeerJ">
        <title>Extensive microbial diversity within the chicken gut microbiome revealed by metagenomics and culture.</title>
        <authorList>
            <person name="Gilroy R."/>
            <person name="Ravi A."/>
            <person name="Getino M."/>
            <person name="Pursley I."/>
            <person name="Horton D.L."/>
            <person name="Alikhan N.F."/>
            <person name="Baker D."/>
            <person name="Gharbi K."/>
            <person name="Hall N."/>
            <person name="Watson M."/>
            <person name="Adriaenssens E.M."/>
            <person name="Foster-Nyarko E."/>
            <person name="Jarju S."/>
            <person name="Secka A."/>
            <person name="Antonio M."/>
            <person name="Oren A."/>
            <person name="Chaudhuri R.R."/>
            <person name="La Ragione R."/>
            <person name="Hildebrand F."/>
            <person name="Pallen M.J."/>
        </authorList>
    </citation>
    <scope>NUCLEOTIDE SEQUENCE</scope>
    <source>
        <strain evidence="2">ChiBcolR7-354</strain>
    </source>
</reference>
<gene>
    <name evidence="2" type="ORF">IAB77_05385</name>
</gene>
<name>A0A9D0ZG16_9FIRM</name>
<reference evidence="2" key="1">
    <citation type="submission" date="2020-10" db="EMBL/GenBank/DDBJ databases">
        <authorList>
            <person name="Gilroy R."/>
        </authorList>
    </citation>
    <scope>NUCLEOTIDE SEQUENCE</scope>
    <source>
        <strain evidence="2">ChiBcolR7-354</strain>
    </source>
</reference>
<proteinExistence type="predicted"/>
<accession>A0A9D0ZG16</accession>
<evidence type="ECO:0000313" key="2">
    <source>
        <dbReference type="EMBL" id="HIQ78674.1"/>
    </source>
</evidence>
<protein>
    <submittedName>
        <fullName evidence="2">Helix-turn-helix domain-containing protein</fullName>
    </submittedName>
</protein>
<dbReference type="Proteomes" id="UP000824262">
    <property type="component" value="Unassembled WGS sequence"/>
</dbReference>
<feature type="domain" description="PucR C-terminal helix-turn-helix" evidence="1">
    <location>
        <begin position="342"/>
        <end position="398"/>
    </location>
</feature>
<dbReference type="EMBL" id="DVGA01000053">
    <property type="protein sequence ID" value="HIQ78674.1"/>
    <property type="molecule type" value="Genomic_DNA"/>
</dbReference>
<dbReference type="PANTHER" id="PTHR33744:SF1">
    <property type="entry name" value="DNA-BINDING TRANSCRIPTIONAL ACTIVATOR ADER"/>
    <property type="match status" value="1"/>
</dbReference>
<dbReference type="AlphaFoldDB" id="A0A9D0ZG16"/>
<sequence length="412" mass="45219">MDNGRNLDISGLDELLLGALTDGLELHEILESLYSLSGIVTAILDTGGLDTVCVPERGQRQDELKHALRTMLTSRDKRSEGFFRGRVAEFAPGEAGKGPAFCRLVPAGREPRHILAISVPEDAPDGMGKRALERAVQLYEYFDSVPSWEPGGYKASYLESGVARELLLGDGDLSRSVFGNLYDLRLDGEAGTSLGGGYVFAAIECPGDTSALPEAEQSLSRMWPRSFHLISDGRLLALFCSVREGEWGPLTDKLRFLTEGRELCCGVSELFSDLNERGGFRRQALGALSLALLPDSAGVRTARDSYHELMLAGALSQVGPTVLVPSEIKKLSEYDERNHTEYLDTLEKYLFFGNRLSSAAASMFIDRSTMKYRLQKIEDLIGVDTEDPDAARRLQIGIAVFRLSRSLPGMEK</sequence>
<dbReference type="PANTHER" id="PTHR33744">
    <property type="entry name" value="CARBOHYDRATE DIACID REGULATOR"/>
    <property type="match status" value="1"/>
</dbReference>
<dbReference type="Pfam" id="PF13556">
    <property type="entry name" value="HTH_30"/>
    <property type="match status" value="1"/>
</dbReference>